<evidence type="ECO:0000313" key="3">
    <source>
        <dbReference type="Proteomes" id="UP000425960"/>
    </source>
</evidence>
<dbReference type="PANTHER" id="PTHR36194">
    <property type="entry name" value="S-LAYER-LIKE PROTEIN"/>
    <property type="match status" value="1"/>
</dbReference>
<evidence type="ECO:0000259" key="1">
    <source>
        <dbReference type="Pfam" id="PF14326"/>
    </source>
</evidence>
<evidence type="ECO:0000313" key="2">
    <source>
        <dbReference type="EMBL" id="BBO83083.1"/>
    </source>
</evidence>
<proteinExistence type="predicted"/>
<dbReference type="Pfam" id="PF14326">
    <property type="entry name" value="DUF4384"/>
    <property type="match status" value="1"/>
</dbReference>
<reference evidence="2 3" key="1">
    <citation type="submission" date="2019-11" db="EMBL/GenBank/DDBJ databases">
        <title>Comparative genomics of hydrocarbon-degrading Desulfosarcina strains.</title>
        <authorList>
            <person name="Watanabe M."/>
            <person name="Kojima H."/>
            <person name="Fukui M."/>
        </authorList>
    </citation>
    <scope>NUCLEOTIDE SEQUENCE [LARGE SCALE GENOMIC DNA]</scope>
    <source>
        <strain evidence="2 3">28bB2T</strain>
    </source>
</reference>
<dbReference type="InterPro" id="IPR025493">
    <property type="entry name" value="DUF4384"/>
</dbReference>
<dbReference type="AlphaFoldDB" id="A0A5K7ZS99"/>
<sequence>MNLYDAMAYLSVKLVESVNNQTKDHIISKIAVADFIGPDDRITGLGEYIADKTSIRLFDSGAFPDFMERKQLKQILQSRKTEMSGYFDRDSVVKFGKMIGVDSMVIGTVNNLESYYDVTAKIIQSETGRILGMADARLAKDGATEKLLSKSMFSTLTISVDPPVSGKASVNGITLSLSQGLATFTQIPYGECQIIIKPDGYSPMQSSIPIRSQFESFSQRLKAQSVDVAFQIIPPDAKLTVNGKNAPLNDQGFAEVRNLNCTECSYVIVAKGHKTRTGEFRPAIDKSMIINLETDDAFYHLGNKIFSTYKKVEKNKDFEIQLWSDKKSYRVGDSIAFYFKTDRDCYLTLINIGKTGNITQLFPNKIHPDNSVKAGVQYRIPGPNYGFEFIVEPPGGTERIYALASTSPIGIFDNQFNTQTFTSLTRGKTRDIGVYQAGQNLSSTKLESAAEYVVHSR</sequence>
<dbReference type="Gene3D" id="3.40.50.10610">
    <property type="entry name" value="ABC-type transport auxiliary lipoprotein component"/>
    <property type="match status" value="1"/>
</dbReference>
<gene>
    <name evidence="2" type="ORF">DSCO28_36490</name>
</gene>
<protein>
    <recommendedName>
        <fullName evidence="1">DUF4384 domain-containing protein</fullName>
    </recommendedName>
</protein>
<organism evidence="2 3">
    <name type="scientific">Desulfosarcina ovata subsp. sediminis</name>
    <dbReference type="NCBI Taxonomy" id="885957"/>
    <lineage>
        <taxon>Bacteria</taxon>
        <taxon>Pseudomonadati</taxon>
        <taxon>Thermodesulfobacteriota</taxon>
        <taxon>Desulfobacteria</taxon>
        <taxon>Desulfobacterales</taxon>
        <taxon>Desulfosarcinaceae</taxon>
        <taxon>Desulfosarcina</taxon>
    </lineage>
</organism>
<dbReference type="PANTHER" id="PTHR36194:SF1">
    <property type="entry name" value="S-LAYER-LIKE PROTEIN"/>
    <property type="match status" value="1"/>
</dbReference>
<feature type="domain" description="DUF4384" evidence="1">
    <location>
        <begin position="328"/>
        <end position="408"/>
    </location>
</feature>
<dbReference type="EMBL" id="AP021876">
    <property type="protein sequence ID" value="BBO83083.1"/>
    <property type="molecule type" value="Genomic_DNA"/>
</dbReference>
<accession>A0A5K7ZS99</accession>
<dbReference type="KEGG" id="dov:DSCO28_36490"/>
<name>A0A5K7ZS99_9BACT</name>
<dbReference type="Proteomes" id="UP000425960">
    <property type="component" value="Chromosome"/>
</dbReference>